<evidence type="ECO:0000313" key="3">
    <source>
        <dbReference type="Proteomes" id="UP000198287"/>
    </source>
</evidence>
<keyword evidence="3" id="KW-1185">Reference proteome</keyword>
<evidence type="ECO:0000256" key="1">
    <source>
        <dbReference type="SAM" id="MobiDB-lite"/>
    </source>
</evidence>
<sequence>MNPFRPGSSHNIQPTTPKRKSSPPKSHKKAGTSSKNTIASPKKKKLEVEGKTLKLLGNLETLKHPLSLPGYLNPVGAVDKEKKKVRTKRTDARDDDDFFPVVWTYIPISEDDDIVPPHDDDNSAGKGIHHRFGPLRKELACSYVHLTARVGTTRSASFYIDNVKDKDPPVAITRTLIGRCDDKEKRKFESHLHVAGYVAYLLGLRNPIRPFKSPRGWSTNKCTNIAHLDSESWGKIVEFIKLLWGVEVMIVKV</sequence>
<evidence type="ECO:0000313" key="2">
    <source>
        <dbReference type="EMBL" id="OXA51273.1"/>
    </source>
</evidence>
<feature type="compositionally biased region" description="Basic residues" evidence="1">
    <location>
        <begin position="17"/>
        <end position="30"/>
    </location>
</feature>
<feature type="region of interest" description="Disordered" evidence="1">
    <location>
        <begin position="1"/>
        <end position="46"/>
    </location>
</feature>
<name>A0A226E163_FOLCA</name>
<accession>A0A226E163</accession>
<dbReference type="Proteomes" id="UP000198287">
    <property type="component" value="Unassembled WGS sequence"/>
</dbReference>
<gene>
    <name evidence="2" type="ORF">Fcan01_14239</name>
</gene>
<comment type="caution">
    <text evidence="2">The sequence shown here is derived from an EMBL/GenBank/DDBJ whole genome shotgun (WGS) entry which is preliminary data.</text>
</comment>
<proteinExistence type="predicted"/>
<reference evidence="2 3" key="1">
    <citation type="submission" date="2015-12" db="EMBL/GenBank/DDBJ databases">
        <title>The genome of Folsomia candida.</title>
        <authorList>
            <person name="Faddeeva A."/>
            <person name="Derks M.F."/>
            <person name="Anvar Y."/>
            <person name="Smit S."/>
            <person name="Van Straalen N."/>
            <person name="Roelofs D."/>
        </authorList>
    </citation>
    <scope>NUCLEOTIDE SEQUENCE [LARGE SCALE GENOMIC DNA]</scope>
    <source>
        <strain evidence="2 3">VU population</strain>
        <tissue evidence="2">Whole body</tissue>
    </source>
</reference>
<organism evidence="2 3">
    <name type="scientific">Folsomia candida</name>
    <name type="common">Springtail</name>
    <dbReference type="NCBI Taxonomy" id="158441"/>
    <lineage>
        <taxon>Eukaryota</taxon>
        <taxon>Metazoa</taxon>
        <taxon>Ecdysozoa</taxon>
        <taxon>Arthropoda</taxon>
        <taxon>Hexapoda</taxon>
        <taxon>Collembola</taxon>
        <taxon>Entomobryomorpha</taxon>
        <taxon>Isotomoidea</taxon>
        <taxon>Isotomidae</taxon>
        <taxon>Proisotominae</taxon>
        <taxon>Folsomia</taxon>
    </lineage>
</organism>
<dbReference type="EMBL" id="LNIX01000008">
    <property type="protein sequence ID" value="OXA51273.1"/>
    <property type="molecule type" value="Genomic_DNA"/>
</dbReference>
<protein>
    <submittedName>
        <fullName evidence="2">Uncharacterized protein</fullName>
    </submittedName>
</protein>
<dbReference type="AlphaFoldDB" id="A0A226E163"/>